<dbReference type="Proteomes" id="UP001151760">
    <property type="component" value="Unassembled WGS sequence"/>
</dbReference>
<protein>
    <submittedName>
        <fullName evidence="1">Probable phospholipid-transporting ATPase 4</fullName>
    </submittedName>
</protein>
<reference evidence="1" key="1">
    <citation type="journal article" date="2022" name="Int. J. Mol. Sci.">
        <title>Draft Genome of Tanacetum Coccineum: Genomic Comparison of Closely Related Tanacetum-Family Plants.</title>
        <authorList>
            <person name="Yamashiro T."/>
            <person name="Shiraishi A."/>
            <person name="Nakayama K."/>
            <person name="Satake H."/>
        </authorList>
    </citation>
    <scope>NUCLEOTIDE SEQUENCE</scope>
</reference>
<name>A0ABQ4ZR70_9ASTR</name>
<dbReference type="PANTHER" id="PTHR24092:SF157">
    <property type="entry name" value="PHOSPHOLIPID-TRANSPORTING ATPASE"/>
    <property type="match status" value="1"/>
</dbReference>
<gene>
    <name evidence="1" type="ORF">Tco_0799388</name>
</gene>
<dbReference type="PANTHER" id="PTHR24092">
    <property type="entry name" value="PROBABLE PHOSPHOLIPID-TRANSPORTING ATPASE"/>
    <property type="match status" value="1"/>
</dbReference>
<comment type="caution">
    <text evidence="1">The sequence shown here is derived from an EMBL/GenBank/DDBJ whole genome shotgun (WGS) entry which is preliminary data.</text>
</comment>
<sequence length="169" mass="19301">MWDRSKVDIYKLGDGGRTYQHATTMHLANYAETGLRTKYEEWSSSFAKAKSIIGPEREEMLENVSETIEKELVMHRQTCTSRNQNMAPHRGQEGDCCKQWAMKDDILNKIEASYRVTISEKTKDDPFALVVDGKSLEIALRNDLRDHFLQLAVNCASVICCRVSPKQKA</sequence>
<accession>A0ABQ4ZR70</accession>
<reference evidence="1" key="2">
    <citation type="submission" date="2022-01" db="EMBL/GenBank/DDBJ databases">
        <authorList>
            <person name="Yamashiro T."/>
            <person name="Shiraishi A."/>
            <person name="Satake H."/>
            <person name="Nakayama K."/>
        </authorList>
    </citation>
    <scope>NUCLEOTIDE SEQUENCE</scope>
</reference>
<evidence type="ECO:0000313" key="1">
    <source>
        <dbReference type="EMBL" id="GJS92420.1"/>
    </source>
</evidence>
<evidence type="ECO:0000313" key="2">
    <source>
        <dbReference type="Proteomes" id="UP001151760"/>
    </source>
</evidence>
<dbReference type="Gene3D" id="3.40.50.1000">
    <property type="entry name" value="HAD superfamily/HAD-like"/>
    <property type="match status" value="1"/>
</dbReference>
<keyword evidence="2" id="KW-1185">Reference proteome</keyword>
<dbReference type="InterPro" id="IPR023214">
    <property type="entry name" value="HAD_sf"/>
</dbReference>
<proteinExistence type="predicted"/>
<organism evidence="1 2">
    <name type="scientific">Tanacetum coccineum</name>
    <dbReference type="NCBI Taxonomy" id="301880"/>
    <lineage>
        <taxon>Eukaryota</taxon>
        <taxon>Viridiplantae</taxon>
        <taxon>Streptophyta</taxon>
        <taxon>Embryophyta</taxon>
        <taxon>Tracheophyta</taxon>
        <taxon>Spermatophyta</taxon>
        <taxon>Magnoliopsida</taxon>
        <taxon>eudicotyledons</taxon>
        <taxon>Gunneridae</taxon>
        <taxon>Pentapetalae</taxon>
        <taxon>asterids</taxon>
        <taxon>campanulids</taxon>
        <taxon>Asterales</taxon>
        <taxon>Asteraceae</taxon>
        <taxon>Asteroideae</taxon>
        <taxon>Anthemideae</taxon>
        <taxon>Anthemidinae</taxon>
        <taxon>Tanacetum</taxon>
    </lineage>
</organism>
<dbReference type="EMBL" id="BQNB010011580">
    <property type="protein sequence ID" value="GJS92420.1"/>
    <property type="molecule type" value="Genomic_DNA"/>
</dbReference>